<proteinExistence type="predicted"/>
<sequence>MINLLSYCAVDTERCRPTEPFRCPGKENVCISIQYLCDGAPDCKDNYDEDPRLCTAAKRPPIDETANFLQTLLTQHGPNYLEKLFGRKARDALEPLGGVQKVAEALSESETLEDFGKALHLMRSDLDHLREVFVAVESGDLSLLKSLGIKDTELADLKFFLDKLVSTGFLD</sequence>
<dbReference type="KEGG" id="tut:107371453"/>
<dbReference type="InterPro" id="IPR036055">
    <property type="entry name" value="LDL_receptor-like_sf"/>
</dbReference>
<evidence type="ECO:0008006" key="5">
    <source>
        <dbReference type="Google" id="ProtNLM"/>
    </source>
</evidence>
<evidence type="ECO:0000256" key="1">
    <source>
        <dbReference type="ARBA" id="ARBA00023157"/>
    </source>
</evidence>
<dbReference type="PANTHER" id="PTHR20967">
    <property type="entry name" value="PROHORMONE-4"/>
    <property type="match status" value="1"/>
</dbReference>
<dbReference type="SUPFAM" id="SSF57424">
    <property type="entry name" value="LDL receptor-like module"/>
    <property type="match status" value="1"/>
</dbReference>
<dbReference type="PANTHER" id="PTHR20967:SF0">
    <property type="entry name" value="PROHORMONE-4"/>
    <property type="match status" value="1"/>
</dbReference>
<dbReference type="OMA" id="GICISIQ"/>
<dbReference type="Gene3D" id="2.40.128.620">
    <property type="match status" value="1"/>
</dbReference>
<evidence type="ECO:0000256" key="2">
    <source>
        <dbReference type="PROSITE-ProRule" id="PRU00124"/>
    </source>
</evidence>
<dbReference type="PROSITE" id="PS50068">
    <property type="entry name" value="LDLRA_2"/>
    <property type="match status" value="1"/>
</dbReference>
<dbReference type="InterPro" id="IPR053103">
    <property type="entry name" value="IDLSRF-like_peptide"/>
</dbReference>
<accession>T1JQN1</accession>
<dbReference type="CDD" id="cd00112">
    <property type="entry name" value="LDLa"/>
    <property type="match status" value="1"/>
</dbReference>
<dbReference type="InterPro" id="IPR023415">
    <property type="entry name" value="LDLR_class-A_CS"/>
</dbReference>
<name>T1JQN1_TETUR</name>
<organism evidence="3 4">
    <name type="scientific">Tetranychus urticae</name>
    <name type="common">Two-spotted spider mite</name>
    <dbReference type="NCBI Taxonomy" id="32264"/>
    <lineage>
        <taxon>Eukaryota</taxon>
        <taxon>Metazoa</taxon>
        <taxon>Ecdysozoa</taxon>
        <taxon>Arthropoda</taxon>
        <taxon>Chelicerata</taxon>
        <taxon>Arachnida</taxon>
        <taxon>Acari</taxon>
        <taxon>Acariformes</taxon>
        <taxon>Trombidiformes</taxon>
        <taxon>Prostigmata</taxon>
        <taxon>Eleutherengona</taxon>
        <taxon>Raphignathae</taxon>
        <taxon>Tetranychoidea</taxon>
        <taxon>Tetranychidae</taxon>
        <taxon>Tetranychus</taxon>
    </lineage>
</organism>
<reference evidence="3" key="2">
    <citation type="submission" date="2015-06" db="UniProtKB">
        <authorList>
            <consortium name="EnsemblMetazoa"/>
        </authorList>
    </citation>
    <scope>IDENTIFICATION</scope>
</reference>
<protein>
    <recommendedName>
        <fullName evidence="5">Prohormone-4</fullName>
    </recommendedName>
</protein>
<dbReference type="Proteomes" id="UP000015104">
    <property type="component" value="Unassembled WGS sequence"/>
</dbReference>
<evidence type="ECO:0000313" key="3">
    <source>
        <dbReference type="EnsemblMetazoa" id="tetur01g03800.1"/>
    </source>
</evidence>
<evidence type="ECO:0000313" key="4">
    <source>
        <dbReference type="Proteomes" id="UP000015104"/>
    </source>
</evidence>
<dbReference type="PROSITE" id="PS01209">
    <property type="entry name" value="LDLRA_1"/>
    <property type="match status" value="1"/>
</dbReference>
<gene>
    <name evidence="3" type="primary">107371453</name>
</gene>
<keyword evidence="4" id="KW-1185">Reference proteome</keyword>
<dbReference type="STRING" id="32264.T1JQN1"/>
<dbReference type="AlphaFoldDB" id="T1JQN1"/>
<dbReference type="OrthoDB" id="6239681at2759"/>
<keyword evidence="1" id="KW-1015">Disulfide bond</keyword>
<dbReference type="HOGENOM" id="CLU_095820_0_0_1"/>
<dbReference type="EMBL" id="CAEY01000440">
    <property type="status" value="NOT_ANNOTATED_CDS"/>
    <property type="molecule type" value="Genomic_DNA"/>
</dbReference>
<reference evidence="4" key="1">
    <citation type="submission" date="2011-08" db="EMBL/GenBank/DDBJ databases">
        <authorList>
            <person name="Rombauts S."/>
        </authorList>
    </citation>
    <scope>NUCLEOTIDE SEQUENCE</scope>
    <source>
        <strain evidence="4">London</strain>
    </source>
</reference>
<dbReference type="Pfam" id="PF00057">
    <property type="entry name" value="Ldl_recept_a"/>
    <property type="match status" value="1"/>
</dbReference>
<dbReference type="SMART" id="SM00192">
    <property type="entry name" value="LDLa"/>
    <property type="match status" value="1"/>
</dbReference>
<dbReference type="InterPro" id="IPR002172">
    <property type="entry name" value="LDrepeatLR_classA_rpt"/>
</dbReference>
<dbReference type="EnsemblMetazoa" id="tetur01g03800.1">
    <property type="protein sequence ID" value="tetur01g03800.1"/>
    <property type="gene ID" value="tetur01g03800"/>
</dbReference>
<comment type="caution">
    <text evidence="2">Lacks conserved residue(s) required for the propagation of feature annotation.</text>
</comment>
<dbReference type="eggNOG" id="ENOG502QT8V">
    <property type="taxonomic scope" value="Eukaryota"/>
</dbReference>